<proteinExistence type="predicted"/>
<accession>A0A0F5L6C1</accession>
<dbReference type="Proteomes" id="UP000033514">
    <property type="component" value="Unassembled WGS sequence"/>
</dbReference>
<dbReference type="EMBL" id="LAJG01000024">
    <property type="protein sequence ID" value="KKB77785.1"/>
    <property type="molecule type" value="Genomic_DNA"/>
</dbReference>
<organism evidence="8 9">
    <name type="scientific">Devosia soli</name>
    <dbReference type="NCBI Taxonomy" id="361041"/>
    <lineage>
        <taxon>Bacteria</taxon>
        <taxon>Pseudomonadati</taxon>
        <taxon>Pseudomonadota</taxon>
        <taxon>Alphaproteobacteria</taxon>
        <taxon>Hyphomicrobiales</taxon>
        <taxon>Devosiaceae</taxon>
        <taxon>Devosia</taxon>
    </lineage>
</organism>
<comment type="caution">
    <text evidence="8">The sequence shown here is derived from an EMBL/GenBank/DDBJ whole genome shotgun (WGS) entry which is preliminary data.</text>
</comment>
<evidence type="ECO:0000256" key="4">
    <source>
        <dbReference type="ARBA" id="ARBA00022691"/>
    </source>
</evidence>
<name>A0A0F5L6C1_9HYPH</name>
<evidence type="ECO:0000256" key="3">
    <source>
        <dbReference type="ARBA" id="ARBA00022679"/>
    </source>
</evidence>
<keyword evidence="3 5" id="KW-0808">Transferase</keyword>
<dbReference type="AlphaFoldDB" id="A0A0F5L6C1"/>
<evidence type="ECO:0000313" key="8">
    <source>
        <dbReference type="EMBL" id="KKB77785.1"/>
    </source>
</evidence>
<feature type="binding site" evidence="6">
    <location>
        <position position="161"/>
    </location>
    <ligand>
        <name>S-adenosyl-L-methionine</name>
        <dbReference type="ChEBI" id="CHEBI:59789"/>
    </ligand>
</feature>
<dbReference type="SUPFAM" id="SSF47757">
    <property type="entry name" value="Chemotaxis receptor methyltransferase CheR, N-terminal domain"/>
    <property type="match status" value="1"/>
</dbReference>
<dbReference type="InterPro" id="IPR000780">
    <property type="entry name" value="CheR_MeTrfase"/>
</dbReference>
<dbReference type="InterPro" id="IPR036804">
    <property type="entry name" value="CheR_N_sf"/>
</dbReference>
<dbReference type="SMART" id="SM00138">
    <property type="entry name" value="MeTrc"/>
    <property type="match status" value="1"/>
</dbReference>
<keyword evidence="9" id="KW-1185">Reference proteome</keyword>
<keyword evidence="2 5" id="KW-0489">Methyltransferase</keyword>
<evidence type="ECO:0000256" key="5">
    <source>
        <dbReference type="PIRNR" id="PIRNR000410"/>
    </source>
</evidence>
<feature type="binding site" evidence="6">
    <location>
        <begin position="238"/>
        <end position="239"/>
    </location>
    <ligand>
        <name>S-adenosyl-L-methionine</name>
        <dbReference type="ChEBI" id="CHEBI:59789"/>
    </ligand>
</feature>
<dbReference type="PRINTS" id="PR00996">
    <property type="entry name" value="CHERMTFRASE"/>
</dbReference>
<reference evidence="8 9" key="1">
    <citation type="submission" date="2015-03" db="EMBL/GenBank/DDBJ databases">
        <authorList>
            <person name="Hassan Y.I."/>
            <person name="Lepp D."/>
            <person name="Zhou T."/>
        </authorList>
    </citation>
    <scope>NUCLEOTIDE SEQUENCE [LARGE SCALE GENOMIC DNA]</scope>
    <source>
        <strain evidence="8 9">GH2-10</strain>
    </source>
</reference>
<evidence type="ECO:0000313" key="9">
    <source>
        <dbReference type="Proteomes" id="UP000033514"/>
    </source>
</evidence>
<dbReference type="GO" id="GO:0032259">
    <property type="term" value="P:methylation"/>
    <property type="evidence" value="ECO:0007669"/>
    <property type="project" value="UniProtKB-KW"/>
</dbReference>
<evidence type="ECO:0000256" key="6">
    <source>
        <dbReference type="PIRSR" id="PIRSR000410-1"/>
    </source>
</evidence>
<dbReference type="PIRSF" id="PIRSF000410">
    <property type="entry name" value="CheR"/>
    <property type="match status" value="1"/>
</dbReference>
<dbReference type="InterPro" id="IPR022641">
    <property type="entry name" value="CheR_N"/>
</dbReference>
<feature type="binding site" evidence="6">
    <location>
        <begin position="220"/>
        <end position="221"/>
    </location>
    <ligand>
        <name>S-adenosyl-L-methionine</name>
        <dbReference type="ChEBI" id="CHEBI:59789"/>
    </ligand>
</feature>
<dbReference type="GO" id="GO:0008983">
    <property type="term" value="F:protein-glutamate O-methyltransferase activity"/>
    <property type="evidence" value="ECO:0007669"/>
    <property type="project" value="UniProtKB-EC"/>
</dbReference>
<keyword evidence="4 5" id="KW-0949">S-adenosyl-L-methionine</keyword>
<dbReference type="InterPro" id="IPR029063">
    <property type="entry name" value="SAM-dependent_MTases_sf"/>
</dbReference>
<dbReference type="OrthoDB" id="9816309at2"/>
<feature type="binding site" evidence="6">
    <location>
        <position position="135"/>
    </location>
    <ligand>
        <name>S-adenosyl-L-methionine</name>
        <dbReference type="ChEBI" id="CHEBI:59789"/>
    </ligand>
</feature>
<dbReference type="InterPro" id="IPR026024">
    <property type="entry name" value="Chemotaxis_MeTrfase_CheR"/>
</dbReference>
<evidence type="ECO:0000259" key="7">
    <source>
        <dbReference type="PROSITE" id="PS50123"/>
    </source>
</evidence>
<dbReference type="STRING" id="361041.VW35_14100"/>
<dbReference type="InterPro" id="IPR050903">
    <property type="entry name" value="Bact_Chemotaxis_MeTrfase"/>
</dbReference>
<dbReference type="Gene3D" id="3.40.50.150">
    <property type="entry name" value="Vaccinia Virus protein VP39"/>
    <property type="match status" value="1"/>
</dbReference>
<gene>
    <name evidence="8" type="ORF">VW35_14100</name>
</gene>
<feature type="domain" description="CheR-type methyltransferase" evidence="7">
    <location>
        <begin position="11"/>
        <end position="292"/>
    </location>
</feature>
<dbReference type="InterPro" id="IPR022642">
    <property type="entry name" value="CheR_C"/>
</dbReference>
<dbReference type="PATRIC" id="fig|361041.3.peg.2206"/>
<dbReference type="EC" id="2.1.1.80" evidence="5"/>
<sequence length="292" mass="33255">MALVSRAPVLEADGEDHLSHADFAKIATLIGNEAGIRLPPAKRLMVEGRLRRRLRALQLPTFDAYGDYIFRKDGIKAELPYLINVVTTNKTDFFREPEHFELMRSKMVPELLEARSGERNPLLKIWSAASSTGAEAYTCAMVLADMVKQMRNFRFAILGTDISTDVLDQGRRAVYPADQIVPVPQNMQAQYLMWARKNGVRPDVRIVPELRRLVQFHRLNLMEEKYPFDRDVDIVLLRNVLIYFDKTDQAKVINRLVGHLRPGGYLLLGHSESMIGTSIPVRQVAPAVFQRV</sequence>
<dbReference type="Pfam" id="PF03705">
    <property type="entry name" value="CheR_N"/>
    <property type="match status" value="1"/>
</dbReference>
<feature type="binding site" evidence="6">
    <location>
        <position position="91"/>
    </location>
    <ligand>
        <name>S-adenosyl-L-methionine</name>
        <dbReference type="ChEBI" id="CHEBI:59789"/>
    </ligand>
</feature>
<evidence type="ECO:0000256" key="1">
    <source>
        <dbReference type="ARBA" id="ARBA00001541"/>
    </source>
</evidence>
<comment type="catalytic activity">
    <reaction evidence="1 5">
        <text>L-glutamyl-[protein] + S-adenosyl-L-methionine = [protein]-L-glutamate 5-O-methyl ester + S-adenosyl-L-homocysteine</text>
        <dbReference type="Rhea" id="RHEA:24452"/>
        <dbReference type="Rhea" id="RHEA-COMP:10208"/>
        <dbReference type="Rhea" id="RHEA-COMP:10311"/>
        <dbReference type="ChEBI" id="CHEBI:29973"/>
        <dbReference type="ChEBI" id="CHEBI:57856"/>
        <dbReference type="ChEBI" id="CHEBI:59789"/>
        <dbReference type="ChEBI" id="CHEBI:82795"/>
        <dbReference type="EC" id="2.1.1.80"/>
    </reaction>
</comment>
<feature type="binding site" evidence="6">
    <location>
        <position position="89"/>
    </location>
    <ligand>
        <name>S-adenosyl-L-methionine</name>
        <dbReference type="ChEBI" id="CHEBI:59789"/>
    </ligand>
</feature>
<comment type="function">
    <text evidence="5">Methylation of the membrane-bound methyl-accepting chemotaxis proteins (MCP) to form gamma-glutamyl methyl ester residues in MCP.</text>
</comment>
<dbReference type="SUPFAM" id="SSF53335">
    <property type="entry name" value="S-adenosyl-L-methionine-dependent methyltransferases"/>
    <property type="match status" value="1"/>
</dbReference>
<evidence type="ECO:0000256" key="2">
    <source>
        <dbReference type="ARBA" id="ARBA00022603"/>
    </source>
</evidence>
<dbReference type="PANTHER" id="PTHR24422:SF26">
    <property type="entry name" value="CHEMOTAXIS PROTEIN METHYLTRANSFERASE"/>
    <property type="match status" value="1"/>
</dbReference>
<dbReference type="Gene3D" id="1.10.155.10">
    <property type="entry name" value="Chemotaxis receptor methyltransferase CheR, N-terminal domain"/>
    <property type="match status" value="1"/>
</dbReference>
<dbReference type="RefSeq" id="WP_046143707.1">
    <property type="nucleotide sequence ID" value="NZ_LAJG01000024.1"/>
</dbReference>
<protein>
    <recommendedName>
        <fullName evidence="5">Chemotaxis protein methyltransferase</fullName>
        <ecNumber evidence="5">2.1.1.80</ecNumber>
    </recommendedName>
</protein>
<feature type="binding site" evidence="6">
    <location>
        <position position="95"/>
    </location>
    <ligand>
        <name>S-adenosyl-L-methionine</name>
        <dbReference type="ChEBI" id="CHEBI:59789"/>
    </ligand>
</feature>
<dbReference type="PANTHER" id="PTHR24422">
    <property type="entry name" value="CHEMOTAXIS PROTEIN METHYLTRANSFERASE"/>
    <property type="match status" value="1"/>
</dbReference>
<dbReference type="Pfam" id="PF01739">
    <property type="entry name" value="CheR"/>
    <property type="match status" value="1"/>
</dbReference>
<dbReference type="PROSITE" id="PS50123">
    <property type="entry name" value="CHER"/>
    <property type="match status" value="1"/>
</dbReference>